<sequence length="171" mass="19736">MTKEIIAIWAEDENGVIGVNGILPWHLPKELQHFKKTTLNHTILMGRVTFEGMQRRLLPNRQTIVLTSDDQYQVDGVLTMTSVEQVLDWFKTQEKNLYIIGGSKVLKAFDGHFDKIIKTLVNHQFDGDTYSPELDLSQFTEVNSQYFEKDEKNPYDFTVHVFENNKTVGGK</sequence>
<dbReference type="InterPro" id="IPR012259">
    <property type="entry name" value="DHFR"/>
</dbReference>
<dbReference type="InterPro" id="IPR001796">
    <property type="entry name" value="DHFR_dom"/>
</dbReference>
<evidence type="ECO:0000259" key="9">
    <source>
        <dbReference type="PROSITE" id="PS51330"/>
    </source>
</evidence>
<keyword evidence="4 7" id="KW-0554">One-carbon metabolism</keyword>
<comment type="similarity">
    <text evidence="2 7 8">Belongs to the dihydrofolate reductase family.</text>
</comment>
<dbReference type="GeneID" id="61420058"/>
<dbReference type="eggNOG" id="COG0262">
    <property type="taxonomic scope" value="Bacteria"/>
</dbReference>
<evidence type="ECO:0000256" key="5">
    <source>
        <dbReference type="ARBA" id="ARBA00022857"/>
    </source>
</evidence>
<reference evidence="10" key="2">
    <citation type="submission" date="2023-03" db="EMBL/GenBank/DDBJ databases">
        <authorList>
            <person name="Shen W."/>
            <person name="Cai J."/>
        </authorList>
    </citation>
    <scope>NUCLEOTIDE SEQUENCE</scope>
    <source>
        <strain evidence="10">P82-2</strain>
    </source>
</reference>
<evidence type="ECO:0000256" key="4">
    <source>
        <dbReference type="ARBA" id="ARBA00022563"/>
    </source>
</evidence>
<dbReference type="GO" id="GO:0004146">
    <property type="term" value="F:dihydrofolate reductase activity"/>
    <property type="evidence" value="ECO:0007669"/>
    <property type="project" value="UniProtKB-EC"/>
</dbReference>
<dbReference type="PROSITE" id="PS51330">
    <property type="entry name" value="DHFR_2"/>
    <property type="match status" value="1"/>
</dbReference>
<feature type="domain" description="DHFR" evidence="9">
    <location>
        <begin position="4"/>
        <end position="164"/>
    </location>
</feature>
<evidence type="ECO:0000313" key="11">
    <source>
        <dbReference type="EMBL" id="PCH12244.1"/>
    </source>
</evidence>
<dbReference type="GO" id="GO:0046654">
    <property type="term" value="P:tetrahydrofolate biosynthetic process"/>
    <property type="evidence" value="ECO:0007669"/>
    <property type="project" value="UniProtKB-UniPathway"/>
</dbReference>
<dbReference type="GO" id="GO:0005829">
    <property type="term" value="C:cytosol"/>
    <property type="evidence" value="ECO:0007669"/>
    <property type="project" value="TreeGrafter"/>
</dbReference>
<dbReference type="EC" id="1.5.1.3" evidence="3 7"/>
<comment type="caution">
    <text evidence="10">The sequence shown here is derived from an EMBL/GenBank/DDBJ whole genome shotgun (WGS) entry which is preliminary data.</text>
</comment>
<dbReference type="OMA" id="RDNQLPW"/>
<name>A0A0E2UC02_9STRE</name>
<dbReference type="Gene3D" id="3.40.430.10">
    <property type="entry name" value="Dihydrofolate Reductase, subunit A"/>
    <property type="match status" value="1"/>
</dbReference>
<dbReference type="GO" id="GO:0046452">
    <property type="term" value="P:dihydrofolate metabolic process"/>
    <property type="evidence" value="ECO:0007669"/>
    <property type="project" value="TreeGrafter"/>
</dbReference>
<evidence type="ECO:0000256" key="7">
    <source>
        <dbReference type="PIRNR" id="PIRNR000194"/>
    </source>
</evidence>
<dbReference type="GO" id="GO:0050661">
    <property type="term" value="F:NADP binding"/>
    <property type="evidence" value="ECO:0007669"/>
    <property type="project" value="InterPro"/>
</dbReference>
<dbReference type="EMBL" id="NSGR01000008">
    <property type="protein sequence ID" value="PCH12244.1"/>
    <property type="molecule type" value="Genomic_DNA"/>
</dbReference>
<accession>A0A0E2UC02</accession>
<dbReference type="CDD" id="cd00209">
    <property type="entry name" value="DHFR"/>
    <property type="match status" value="1"/>
</dbReference>
<protein>
    <recommendedName>
        <fullName evidence="3 7">Dihydrofolate reductase</fullName>
        <ecNumber evidence="3 7">1.5.1.3</ecNumber>
    </recommendedName>
</protein>
<dbReference type="PANTHER" id="PTHR48069">
    <property type="entry name" value="DIHYDROFOLATE REDUCTASE"/>
    <property type="match status" value="1"/>
</dbReference>
<evidence type="ECO:0000313" key="12">
    <source>
        <dbReference type="Proteomes" id="UP000217465"/>
    </source>
</evidence>
<evidence type="ECO:0000313" key="13">
    <source>
        <dbReference type="Proteomes" id="UP001180515"/>
    </source>
</evidence>
<dbReference type="FunFam" id="3.40.430.10:FF:000009">
    <property type="entry name" value="Dihydrofolate reductase"/>
    <property type="match status" value="1"/>
</dbReference>
<dbReference type="GO" id="GO:0046655">
    <property type="term" value="P:folic acid metabolic process"/>
    <property type="evidence" value="ECO:0007669"/>
    <property type="project" value="TreeGrafter"/>
</dbReference>
<keyword evidence="6 7" id="KW-0560">Oxidoreductase</keyword>
<dbReference type="AlphaFoldDB" id="A0A0E2UC02"/>
<evidence type="ECO:0000256" key="6">
    <source>
        <dbReference type="ARBA" id="ARBA00023002"/>
    </source>
</evidence>
<comment type="catalytic activity">
    <reaction evidence="7">
        <text>(6S)-5,6,7,8-tetrahydrofolate + NADP(+) = 7,8-dihydrofolate + NADPH + H(+)</text>
        <dbReference type="Rhea" id="RHEA:15009"/>
        <dbReference type="ChEBI" id="CHEBI:15378"/>
        <dbReference type="ChEBI" id="CHEBI:57451"/>
        <dbReference type="ChEBI" id="CHEBI:57453"/>
        <dbReference type="ChEBI" id="CHEBI:57783"/>
        <dbReference type="ChEBI" id="CHEBI:58349"/>
        <dbReference type="EC" id="1.5.1.3"/>
    </reaction>
</comment>
<dbReference type="EMBL" id="JARQAG010000010">
    <property type="protein sequence ID" value="MDT2732024.1"/>
    <property type="molecule type" value="Genomic_DNA"/>
</dbReference>
<comment type="pathway">
    <text evidence="1 7">Cofactor biosynthesis; tetrahydrofolate biosynthesis; 5,6,7,8-tetrahydrofolate from 7,8-dihydrofolate: step 1/1.</text>
</comment>
<dbReference type="GO" id="GO:0006730">
    <property type="term" value="P:one-carbon metabolic process"/>
    <property type="evidence" value="ECO:0007669"/>
    <property type="project" value="UniProtKB-KW"/>
</dbReference>
<dbReference type="Proteomes" id="UP000217465">
    <property type="component" value="Unassembled WGS sequence"/>
</dbReference>
<proteinExistence type="inferred from homology"/>
<comment type="function">
    <text evidence="7">Key enzyme in folate metabolism. Catalyzes an essential reaction for de novo glycine and purine synthesis, and for DNA precursor synthesis.</text>
</comment>
<evidence type="ECO:0000256" key="1">
    <source>
        <dbReference type="ARBA" id="ARBA00004903"/>
    </source>
</evidence>
<dbReference type="SUPFAM" id="SSF53597">
    <property type="entry name" value="Dihydrofolate reductase-like"/>
    <property type="match status" value="1"/>
</dbReference>
<evidence type="ECO:0000256" key="2">
    <source>
        <dbReference type="ARBA" id="ARBA00009539"/>
    </source>
</evidence>
<dbReference type="Proteomes" id="UP001180515">
    <property type="component" value="Unassembled WGS sequence"/>
</dbReference>
<dbReference type="RefSeq" id="WP_003104878.1">
    <property type="nucleotide sequence ID" value="NZ_BAWT01000008.1"/>
</dbReference>
<gene>
    <name evidence="11" type="primary">dhfR</name>
    <name evidence="11" type="ORF">A9Y57_00959</name>
    <name evidence="10" type="ORF">P7G31_07165</name>
</gene>
<dbReference type="PANTHER" id="PTHR48069:SF3">
    <property type="entry name" value="DIHYDROFOLATE REDUCTASE"/>
    <property type="match status" value="1"/>
</dbReference>
<organism evidence="10 13">
    <name type="scientific">Streptococcus parauberis</name>
    <dbReference type="NCBI Taxonomy" id="1348"/>
    <lineage>
        <taxon>Bacteria</taxon>
        <taxon>Bacillati</taxon>
        <taxon>Bacillota</taxon>
        <taxon>Bacilli</taxon>
        <taxon>Lactobacillales</taxon>
        <taxon>Streptococcaceae</taxon>
        <taxon>Streptococcus</taxon>
    </lineage>
</organism>
<reference evidence="11 12" key="1">
    <citation type="submission" date="2016-06" db="EMBL/GenBank/DDBJ databases">
        <authorList>
            <person name="Haines A.N."/>
            <person name="Council K.R."/>
        </authorList>
    </citation>
    <scope>NUCLEOTIDE SEQUENCE [LARGE SCALE GENOMIC DNA]</scope>
    <source>
        <strain evidence="11 12">SP158-29</strain>
    </source>
</reference>
<dbReference type="PROSITE" id="PS00075">
    <property type="entry name" value="DHFR_1"/>
    <property type="match status" value="1"/>
</dbReference>
<dbReference type="UniPathway" id="UPA00077">
    <property type="reaction ID" value="UER00158"/>
</dbReference>
<dbReference type="STRING" id="936154.STP_0607"/>
<keyword evidence="5 7" id="KW-0521">NADP</keyword>
<dbReference type="PIRSF" id="PIRSF000194">
    <property type="entry name" value="DHFR"/>
    <property type="match status" value="1"/>
</dbReference>
<dbReference type="PRINTS" id="PR00070">
    <property type="entry name" value="DHFR"/>
</dbReference>
<dbReference type="InterPro" id="IPR024072">
    <property type="entry name" value="DHFR-like_dom_sf"/>
</dbReference>
<dbReference type="InterPro" id="IPR017925">
    <property type="entry name" value="DHFR_CS"/>
</dbReference>
<evidence type="ECO:0000256" key="3">
    <source>
        <dbReference type="ARBA" id="ARBA00012856"/>
    </source>
</evidence>
<dbReference type="Pfam" id="PF00186">
    <property type="entry name" value="DHFR_1"/>
    <property type="match status" value="1"/>
</dbReference>
<evidence type="ECO:0000313" key="10">
    <source>
        <dbReference type="EMBL" id="MDT2732024.1"/>
    </source>
</evidence>
<evidence type="ECO:0000256" key="8">
    <source>
        <dbReference type="RuleBase" id="RU004474"/>
    </source>
</evidence>